<evidence type="ECO:0000256" key="1">
    <source>
        <dbReference type="ARBA" id="ARBA00010996"/>
    </source>
</evidence>
<evidence type="ECO:0000256" key="2">
    <source>
        <dbReference type="ARBA" id="ARBA00023008"/>
    </source>
</evidence>
<feature type="binding site" evidence="3">
    <location>
        <position position="156"/>
    </location>
    <ligand>
        <name>Cu cation</name>
        <dbReference type="ChEBI" id="CHEBI:23378"/>
    </ligand>
</feature>
<dbReference type="InterPro" id="IPR003782">
    <property type="entry name" value="SCO1/SenC"/>
</dbReference>
<feature type="domain" description="Thioredoxin" evidence="6">
    <location>
        <begin position="15"/>
        <end position="191"/>
    </location>
</feature>
<evidence type="ECO:0000313" key="7">
    <source>
        <dbReference type="EMBL" id="ACV35099.1"/>
    </source>
</evidence>
<evidence type="ECO:0000256" key="5">
    <source>
        <dbReference type="SAM" id="SignalP"/>
    </source>
</evidence>
<name>C7RV20_ACCRE</name>
<evidence type="ECO:0000256" key="4">
    <source>
        <dbReference type="PIRSR" id="PIRSR603782-2"/>
    </source>
</evidence>
<reference evidence="7" key="1">
    <citation type="submission" date="2009-08" db="EMBL/GenBank/DDBJ databases">
        <authorList>
            <consortium name="US DOE Joint Genome Institute"/>
            <person name="Lucas S."/>
            <person name="Copeland A."/>
            <person name="Lapidus A."/>
            <person name="Glavina del Rio T."/>
            <person name="Dalin E."/>
            <person name="Tice H."/>
            <person name="Bruce D."/>
            <person name="Barry K."/>
            <person name="Pitluck S."/>
            <person name="Lowry S."/>
            <person name="Larimer F."/>
            <person name="Land M."/>
            <person name="Hauser L."/>
            <person name="Kyrpides N."/>
            <person name="Ivanova N."/>
            <person name="McMahon K.D."/>
            <person name="Hugenholtz P."/>
        </authorList>
    </citation>
    <scope>NUCLEOTIDE SEQUENCE</scope>
    <source>
        <strain evidence="7">UW-1</strain>
    </source>
</reference>
<keyword evidence="3" id="KW-0479">Metal-binding</keyword>
<accession>C7RV20</accession>
<sequence precursor="true">MKLLTTLLLSIALLLPGCSGPPAFKSTDITGSDWGKEFALTDPQGQARRLADFKGKAVVLFFGYTQCPDVCPTTLASMRDVLARLGDDAKRVQVVFVTLDPVRDTPEVLAEYVKAFHPSFIGLHGDEATTAAVARDFKVFYAKQAGSTAGSYSIDHSTGSYAFDPQGRLRLLVRHGETPDNVAADLKLLLAGK</sequence>
<gene>
    <name evidence="7" type="ordered locus">CAP2UW1_1797</name>
</gene>
<dbReference type="Pfam" id="PF02630">
    <property type="entry name" value="SCO1-SenC"/>
    <property type="match status" value="1"/>
</dbReference>
<dbReference type="EMBL" id="CP001715">
    <property type="protein sequence ID" value="ACV35099.1"/>
    <property type="molecule type" value="Genomic_DNA"/>
</dbReference>
<comment type="similarity">
    <text evidence="1">Belongs to the SCO1/2 family.</text>
</comment>
<dbReference type="eggNOG" id="COG1999">
    <property type="taxonomic scope" value="Bacteria"/>
</dbReference>
<evidence type="ECO:0000256" key="3">
    <source>
        <dbReference type="PIRSR" id="PIRSR603782-1"/>
    </source>
</evidence>
<dbReference type="OrthoDB" id="9790194at2"/>
<proteinExistence type="inferred from homology"/>
<feature type="binding site" evidence="3">
    <location>
        <position position="67"/>
    </location>
    <ligand>
        <name>Cu cation</name>
        <dbReference type="ChEBI" id="CHEBI:23378"/>
    </ligand>
</feature>
<evidence type="ECO:0000259" key="6">
    <source>
        <dbReference type="PROSITE" id="PS51352"/>
    </source>
</evidence>
<dbReference type="PANTHER" id="PTHR12151:SF25">
    <property type="entry name" value="LINALOOL DEHYDRATASE_ISOMERASE DOMAIN-CONTAINING PROTEIN"/>
    <property type="match status" value="1"/>
</dbReference>
<dbReference type="CDD" id="cd02968">
    <property type="entry name" value="SCO"/>
    <property type="match status" value="1"/>
</dbReference>
<dbReference type="GO" id="GO:0046872">
    <property type="term" value="F:metal ion binding"/>
    <property type="evidence" value="ECO:0007669"/>
    <property type="project" value="UniProtKB-KW"/>
</dbReference>
<protein>
    <submittedName>
        <fullName evidence="7">Electron transport protein SCO1/SenC</fullName>
    </submittedName>
</protein>
<dbReference type="InterPro" id="IPR013766">
    <property type="entry name" value="Thioredoxin_domain"/>
</dbReference>
<feature type="signal peptide" evidence="5">
    <location>
        <begin position="1"/>
        <end position="25"/>
    </location>
</feature>
<dbReference type="HOGENOM" id="CLU_050131_3_0_4"/>
<dbReference type="FunFam" id="3.40.30.10:FF:000013">
    <property type="entry name" value="Blast:Protein SCO1 homolog, mitochondrial"/>
    <property type="match status" value="1"/>
</dbReference>
<organism evidence="7">
    <name type="scientific">Accumulibacter regalis</name>
    <dbReference type="NCBI Taxonomy" id="522306"/>
    <lineage>
        <taxon>Bacteria</taxon>
        <taxon>Pseudomonadati</taxon>
        <taxon>Pseudomonadota</taxon>
        <taxon>Betaproteobacteria</taxon>
        <taxon>Candidatus Accumulibacter</taxon>
    </lineage>
</organism>
<feature type="binding site" evidence="3">
    <location>
        <position position="71"/>
    </location>
    <ligand>
        <name>Cu cation</name>
        <dbReference type="ChEBI" id="CHEBI:23378"/>
    </ligand>
</feature>
<dbReference type="STRING" id="522306.CAP2UW1_1797"/>
<keyword evidence="4" id="KW-1015">Disulfide bond</keyword>
<feature type="disulfide bond" description="Redox-active" evidence="4">
    <location>
        <begin position="67"/>
        <end position="71"/>
    </location>
</feature>
<dbReference type="PROSITE" id="PS51352">
    <property type="entry name" value="THIOREDOXIN_2"/>
    <property type="match status" value="1"/>
</dbReference>
<dbReference type="AlphaFoldDB" id="C7RV20"/>
<feature type="chain" id="PRO_5002981944" evidence="5">
    <location>
        <begin position="26"/>
        <end position="193"/>
    </location>
</feature>
<dbReference type="PANTHER" id="PTHR12151">
    <property type="entry name" value="ELECTRON TRANSPORT PROTIN SCO1/SENC FAMILY MEMBER"/>
    <property type="match status" value="1"/>
</dbReference>
<keyword evidence="5" id="KW-0732">Signal</keyword>
<reference evidence="7" key="2">
    <citation type="submission" date="2009-09" db="EMBL/GenBank/DDBJ databases">
        <title>Complete sequence of chromosome of Candidatus Accumulibacter phosphatis clade IIA str. UW-1.</title>
        <authorList>
            <consortium name="US DOE Joint Genome Institute"/>
            <person name="Martin H.G."/>
            <person name="Ivanova N."/>
            <person name="Kunin V."/>
            <person name="Warnecke F."/>
            <person name="Barry K."/>
            <person name="He S."/>
            <person name="Salamov A."/>
            <person name="Szeto E."/>
            <person name="Dalin E."/>
            <person name="Pangilinan J.L."/>
            <person name="Lapidus A."/>
            <person name="Lowry S."/>
            <person name="Kyrpides N.C."/>
            <person name="McMahon K.D."/>
            <person name="Hugenholtz P."/>
        </authorList>
    </citation>
    <scope>NUCLEOTIDE SEQUENCE [LARGE SCALE GENOMIC DNA]</scope>
    <source>
        <strain evidence="7">UW-1</strain>
    </source>
</reference>
<dbReference type="Gene3D" id="3.40.30.10">
    <property type="entry name" value="Glutaredoxin"/>
    <property type="match status" value="1"/>
</dbReference>
<dbReference type="KEGG" id="app:CAP2UW1_1797"/>
<keyword evidence="2 3" id="KW-0186">Copper</keyword>
<dbReference type="SUPFAM" id="SSF52833">
    <property type="entry name" value="Thioredoxin-like"/>
    <property type="match status" value="1"/>
</dbReference>
<dbReference type="InterPro" id="IPR036249">
    <property type="entry name" value="Thioredoxin-like_sf"/>
</dbReference>